<dbReference type="OrthoDB" id="7178458at2"/>
<reference evidence="3" key="1">
    <citation type="submission" date="2017-04" db="EMBL/GenBank/DDBJ databases">
        <authorList>
            <person name="Varghese N."/>
            <person name="Submissions S."/>
        </authorList>
    </citation>
    <scope>NUCLEOTIDE SEQUENCE [LARGE SCALE GENOMIC DNA]</scope>
</reference>
<proteinExistence type="predicted"/>
<dbReference type="RefSeq" id="WP_086436086.1">
    <property type="nucleotide sequence ID" value="NZ_FXWG01000001.1"/>
</dbReference>
<dbReference type="PANTHER" id="PTHR38075:SF1">
    <property type="entry name" value="DUF4139 DOMAIN-CONTAINING PROTEIN"/>
    <property type="match status" value="1"/>
</dbReference>
<dbReference type="AlphaFoldDB" id="A0A1Y6E5C3"/>
<evidence type="ECO:0008006" key="4">
    <source>
        <dbReference type="Google" id="ProtNLM"/>
    </source>
</evidence>
<accession>A0A1Y6E5C3</accession>
<keyword evidence="3" id="KW-1185">Reference proteome</keyword>
<dbReference type="Proteomes" id="UP000194420">
    <property type="component" value="Unassembled WGS sequence"/>
</dbReference>
<feature type="signal peptide" evidence="1">
    <location>
        <begin position="1"/>
        <end position="19"/>
    </location>
</feature>
<sequence length="536" mass="57708">MARAAFLIGLAVLAAPLAARDVVDASEPDKLAVTVYRDPARSEGDRMNTDWPRGFAMISETRRVTLPPGESTIRFTGVAEGMVAVSAIVTGLPGGTIEKNRNAELLSPAALVNGMLGNRITITRTNPATGVASSEEAIVRTRADGGLVLQTSQGYEAVRCAGIPEKLTFPSVPEGLSAEPVFTIDTRDETGGTYDITLSYLAWGFDWQAHYVATLDEGRDDDNKVSMRVLSWLTVLNDNGQSFADAELMAVAGKLNIVTDMQQLADPPVAAPLRLTCYPFGSTARGTPFAPPPPPPPPPPMAAYADAEAIVVTGARAKSAIMETAVAIQAVEEQLGDLKLYRVPEKVSVNAQGLKQVAFLNKQDVQGEFLYVAYCDPGDMFDRIEDERDMETTEILLATKNVEGKGLGVALPMGGFTLYEPSETGPRLVGEETIRDYAVGQDVEIGLGESTQVFAECARIERIDPDDEGRPWVRMKLLLTNANPGSVRVRANLGGASDWEVKGVRGTRLKDGNRIFETTVSGNGRKEVTFRMRRSG</sequence>
<evidence type="ECO:0000256" key="1">
    <source>
        <dbReference type="SAM" id="SignalP"/>
    </source>
</evidence>
<feature type="chain" id="PRO_5012350969" description="DUF4139 domain-containing protein" evidence="1">
    <location>
        <begin position="20"/>
        <end position="536"/>
    </location>
</feature>
<dbReference type="EMBL" id="FXWG01000001">
    <property type="protein sequence ID" value="SMQ57956.1"/>
    <property type="molecule type" value="Genomic_DNA"/>
</dbReference>
<gene>
    <name evidence="2" type="ORF">SAMN06297468_0087</name>
</gene>
<evidence type="ECO:0000313" key="2">
    <source>
        <dbReference type="EMBL" id="SMQ57956.1"/>
    </source>
</evidence>
<name>A0A1Y6E5C3_9SPHN</name>
<protein>
    <recommendedName>
        <fullName evidence="4">DUF4139 domain-containing protein</fullName>
    </recommendedName>
</protein>
<organism evidence="2 3">
    <name type="scientific">Altererythrobacter xiamenensis</name>
    <dbReference type="NCBI Taxonomy" id="1316679"/>
    <lineage>
        <taxon>Bacteria</taxon>
        <taxon>Pseudomonadati</taxon>
        <taxon>Pseudomonadota</taxon>
        <taxon>Alphaproteobacteria</taxon>
        <taxon>Sphingomonadales</taxon>
        <taxon>Erythrobacteraceae</taxon>
        <taxon>Altererythrobacter</taxon>
    </lineage>
</organism>
<evidence type="ECO:0000313" key="3">
    <source>
        <dbReference type="Proteomes" id="UP000194420"/>
    </source>
</evidence>
<dbReference type="PANTHER" id="PTHR38075">
    <property type="entry name" value="DUF4139 DOMAIN-CONTAINING PROTEIN"/>
    <property type="match status" value="1"/>
</dbReference>
<keyword evidence="1" id="KW-0732">Signal</keyword>